<dbReference type="PANTHER" id="PTHR39191:SF1">
    <property type="entry name" value="DUF4922 DOMAIN-CONTAINING PROTEIN"/>
    <property type="match status" value="1"/>
</dbReference>
<feature type="domain" description="Galactose-1-phosphate uridyl transferase N-terminal" evidence="8">
    <location>
        <begin position="23"/>
        <end position="181"/>
    </location>
</feature>
<dbReference type="RefSeq" id="WP_209558944.1">
    <property type="nucleotide sequence ID" value="NZ_JAEDXU010000013.1"/>
</dbReference>
<dbReference type="PANTHER" id="PTHR39191">
    <property type="entry name" value="GALACTOSE-1-PHOSPHATE URIDYLYLTRANSFERASE"/>
    <property type="match status" value="1"/>
</dbReference>
<proteinExistence type="predicted"/>
<dbReference type="Pfam" id="PF01087">
    <property type="entry name" value="GalP_UDP_transf"/>
    <property type="match status" value="1"/>
</dbReference>
<comment type="caution">
    <text evidence="9">The sequence shown here is derived from an EMBL/GenBank/DDBJ whole genome shotgun (WGS) entry which is preliminary data.</text>
</comment>
<dbReference type="EC" id="2.7.7.12" evidence="9"/>
<keyword evidence="6" id="KW-0299">Galactose metabolism</keyword>
<gene>
    <name evidence="9" type="ORF">I6N96_17930</name>
</gene>
<keyword evidence="5 9" id="KW-0548">Nucleotidyltransferase</keyword>
<keyword evidence="3" id="KW-0963">Cytoplasm</keyword>
<evidence type="ECO:0000256" key="7">
    <source>
        <dbReference type="ARBA" id="ARBA00023277"/>
    </source>
</evidence>
<evidence type="ECO:0000256" key="3">
    <source>
        <dbReference type="ARBA" id="ARBA00022490"/>
    </source>
</evidence>
<evidence type="ECO:0000256" key="4">
    <source>
        <dbReference type="ARBA" id="ARBA00022679"/>
    </source>
</evidence>
<organism evidence="9 10">
    <name type="scientific">Enterococcus larvae</name>
    <dbReference type="NCBI Taxonomy" id="2794352"/>
    <lineage>
        <taxon>Bacteria</taxon>
        <taxon>Bacillati</taxon>
        <taxon>Bacillota</taxon>
        <taxon>Bacilli</taxon>
        <taxon>Lactobacillales</taxon>
        <taxon>Enterococcaceae</taxon>
        <taxon>Enterococcus</taxon>
    </lineage>
</organism>
<evidence type="ECO:0000259" key="8">
    <source>
        <dbReference type="Pfam" id="PF01087"/>
    </source>
</evidence>
<comment type="pathway">
    <text evidence="2">Carbohydrate metabolism; galactose metabolism.</text>
</comment>
<dbReference type="InterPro" id="IPR005849">
    <property type="entry name" value="GalP_Utransf_N"/>
</dbReference>
<dbReference type="Proteomes" id="UP000673375">
    <property type="component" value="Unassembled WGS sequence"/>
</dbReference>
<keyword evidence="4 9" id="KW-0808">Transferase</keyword>
<reference evidence="9 10" key="1">
    <citation type="submission" date="2020-12" db="EMBL/GenBank/DDBJ databases">
        <title>Vagococcus allomyrinae sp. nov. and Enterococcus lavae sp. nov., isolated from the larvae of Allomyrina dichotoma.</title>
        <authorList>
            <person name="Lee S.D."/>
        </authorList>
    </citation>
    <scope>NUCLEOTIDE SEQUENCE [LARGE SCALE GENOMIC DNA]</scope>
    <source>
        <strain evidence="9 10">BWM-S5</strain>
    </source>
</reference>
<keyword evidence="10" id="KW-1185">Reference proteome</keyword>
<accession>A0ABS4CPW4</accession>
<evidence type="ECO:0000313" key="10">
    <source>
        <dbReference type="Proteomes" id="UP000673375"/>
    </source>
</evidence>
<evidence type="ECO:0000256" key="5">
    <source>
        <dbReference type="ARBA" id="ARBA00022695"/>
    </source>
</evidence>
<comment type="catalytic activity">
    <reaction evidence="1">
        <text>alpha-D-galactose 1-phosphate + UDP-alpha-D-glucose = alpha-D-glucose 1-phosphate + UDP-alpha-D-galactose</text>
        <dbReference type="Rhea" id="RHEA:13989"/>
        <dbReference type="ChEBI" id="CHEBI:58336"/>
        <dbReference type="ChEBI" id="CHEBI:58601"/>
        <dbReference type="ChEBI" id="CHEBI:58885"/>
        <dbReference type="ChEBI" id="CHEBI:66914"/>
        <dbReference type="EC" id="2.7.7.12"/>
    </reaction>
</comment>
<dbReference type="GO" id="GO:0008108">
    <property type="term" value="F:UDP-glucose:hexose-1-phosphate uridylyltransferase activity"/>
    <property type="evidence" value="ECO:0007669"/>
    <property type="project" value="UniProtKB-EC"/>
</dbReference>
<evidence type="ECO:0000256" key="6">
    <source>
        <dbReference type="ARBA" id="ARBA00023144"/>
    </source>
</evidence>
<protein>
    <submittedName>
        <fullName evidence="9">UDP-glucose--hexose-1-phosphate uridylyltransferase</fullName>
        <ecNumber evidence="9">2.7.7.12</ecNumber>
    </submittedName>
</protein>
<name>A0ABS4CPW4_9ENTE</name>
<dbReference type="EMBL" id="JAEDXU010000013">
    <property type="protein sequence ID" value="MBP1048176.1"/>
    <property type="molecule type" value="Genomic_DNA"/>
</dbReference>
<evidence type="ECO:0000256" key="2">
    <source>
        <dbReference type="ARBA" id="ARBA00004947"/>
    </source>
</evidence>
<evidence type="ECO:0000313" key="9">
    <source>
        <dbReference type="EMBL" id="MBP1048176.1"/>
    </source>
</evidence>
<dbReference type="InterPro" id="IPR000766">
    <property type="entry name" value="GalP_uridyl_Trfase_II"/>
</dbReference>
<sequence length="424" mass="48948">MMKLNQVMDDFITIAIQSGGWMELDRLYLKNRLLTMIGGKTPDSDYETEYDSTSADSLSDSLVDYAVTQSNITDNRKEREYLKVQLLDLLAPPPSVVNAFFAQHYSKSPEEATDYFYELNKRSSYIKSPNMLKEYRYSTKYGNFLLRVVTDDWETEVSEQALIMKENDYPKCMYCFENEGLCEEGTLAVPGRRLIRMNVAGESWGFQFAQAEEYQEKFIISSEKHQSMTIDEPSIARMTQLLDIFPQYFICLAAEGRNDHGFYEGGREELPIAQAVIDQYIELKEFPLMNIGSLIWPFPAIRLQSPNAEDIPRGIAHVLSKWQQNFKTKIQISSVILGRKKENLYEFDLLLLSEEQKKVISYQGNVLLAQKEFEKLANTSELDQKKAADQVIDQHISLMKSWSPVENGQLLQENFETFLISLEQ</sequence>
<keyword evidence="7" id="KW-0119">Carbohydrate metabolism</keyword>
<evidence type="ECO:0000256" key="1">
    <source>
        <dbReference type="ARBA" id="ARBA00001107"/>
    </source>
</evidence>